<evidence type="ECO:0000313" key="2">
    <source>
        <dbReference type="EMBL" id="MCT7970344.1"/>
    </source>
</evidence>
<gene>
    <name evidence="2" type="ORF">NG799_28925</name>
</gene>
<feature type="chain" id="PRO_5046821201" evidence="1">
    <location>
        <begin position="19"/>
        <end position="180"/>
    </location>
</feature>
<dbReference type="Proteomes" id="UP001525890">
    <property type="component" value="Unassembled WGS sequence"/>
</dbReference>
<dbReference type="RefSeq" id="WP_368009760.1">
    <property type="nucleotide sequence ID" value="NZ_JAMXFF010000091.1"/>
</dbReference>
<name>A0ABT2N015_9CYAN</name>
<evidence type="ECO:0000313" key="3">
    <source>
        <dbReference type="Proteomes" id="UP001525890"/>
    </source>
</evidence>
<keyword evidence="1" id="KW-0732">Signal</keyword>
<organism evidence="2 3">
    <name type="scientific">Laspinema palackyanum D2a</name>
    <dbReference type="NCBI Taxonomy" id="2953684"/>
    <lineage>
        <taxon>Bacteria</taxon>
        <taxon>Bacillati</taxon>
        <taxon>Cyanobacteriota</taxon>
        <taxon>Cyanophyceae</taxon>
        <taxon>Oscillatoriophycideae</taxon>
        <taxon>Oscillatoriales</taxon>
        <taxon>Laspinemataceae</taxon>
        <taxon>Laspinema</taxon>
        <taxon>Laspinema palackyanum</taxon>
    </lineage>
</organism>
<feature type="signal peptide" evidence="1">
    <location>
        <begin position="1"/>
        <end position="18"/>
    </location>
</feature>
<sequence length="180" mass="19951">MNLRLFAAIAFLSLVCVGCDSNPLAQKLPGGAPATTQSPRRPRILTESYDLQVNASELVMRLTEITLAEDSTIATVSITNGRREVININTKKENIILYDDEGNTYRLAIPPDNPLIQIQPGTTLNGKFVFIGRLSPEAAYIGLKTVTYYETQTSYARTRLITLEIKNVRVPREGQNAPRN</sequence>
<reference evidence="2 3" key="1">
    <citation type="journal article" date="2022" name="Front. Microbiol.">
        <title>High genomic differentiation and limited gene flow indicate recent cryptic speciation within the genus Laspinema (cyanobacteria).</title>
        <authorList>
            <person name="Stanojkovic A."/>
            <person name="Skoupy S."/>
            <person name="Skaloud P."/>
            <person name="Dvorak P."/>
        </authorList>
    </citation>
    <scope>NUCLEOTIDE SEQUENCE [LARGE SCALE GENOMIC DNA]</scope>
    <source>
        <strain evidence="2 3">D2a</strain>
    </source>
</reference>
<dbReference type="EMBL" id="JAMXFF010000091">
    <property type="protein sequence ID" value="MCT7970344.1"/>
    <property type="molecule type" value="Genomic_DNA"/>
</dbReference>
<evidence type="ECO:0000256" key="1">
    <source>
        <dbReference type="SAM" id="SignalP"/>
    </source>
</evidence>
<protein>
    <submittedName>
        <fullName evidence="2">Uncharacterized protein</fullName>
    </submittedName>
</protein>
<accession>A0ABT2N015</accession>
<keyword evidence="3" id="KW-1185">Reference proteome</keyword>
<proteinExistence type="predicted"/>
<comment type="caution">
    <text evidence="2">The sequence shown here is derived from an EMBL/GenBank/DDBJ whole genome shotgun (WGS) entry which is preliminary data.</text>
</comment>